<dbReference type="GO" id="GO:0005634">
    <property type="term" value="C:nucleus"/>
    <property type="evidence" value="ECO:0007669"/>
    <property type="project" value="TreeGrafter"/>
</dbReference>
<dbReference type="Pfam" id="PF00076">
    <property type="entry name" value="RRM_1"/>
    <property type="match status" value="2"/>
</dbReference>
<dbReference type="Proteomes" id="UP001375240">
    <property type="component" value="Unassembled WGS sequence"/>
</dbReference>
<evidence type="ECO:0000313" key="5">
    <source>
        <dbReference type="EMBL" id="KAK6355323.1"/>
    </source>
</evidence>
<dbReference type="PROSITE" id="PS50102">
    <property type="entry name" value="RRM"/>
    <property type="match status" value="2"/>
</dbReference>
<dbReference type="GO" id="GO:0005737">
    <property type="term" value="C:cytoplasm"/>
    <property type="evidence" value="ECO:0007669"/>
    <property type="project" value="TreeGrafter"/>
</dbReference>
<feature type="compositionally biased region" description="Low complexity" evidence="3">
    <location>
        <begin position="429"/>
        <end position="438"/>
    </location>
</feature>
<dbReference type="EMBL" id="JAVHNQ010000002">
    <property type="protein sequence ID" value="KAK6355323.1"/>
    <property type="molecule type" value="Genomic_DNA"/>
</dbReference>
<feature type="compositionally biased region" description="Low complexity" evidence="3">
    <location>
        <begin position="602"/>
        <end position="612"/>
    </location>
</feature>
<organism evidence="5 6">
    <name type="scientific">Orbilia brochopaga</name>
    <dbReference type="NCBI Taxonomy" id="3140254"/>
    <lineage>
        <taxon>Eukaryota</taxon>
        <taxon>Fungi</taxon>
        <taxon>Dikarya</taxon>
        <taxon>Ascomycota</taxon>
        <taxon>Pezizomycotina</taxon>
        <taxon>Orbiliomycetes</taxon>
        <taxon>Orbiliales</taxon>
        <taxon>Orbiliaceae</taxon>
        <taxon>Orbilia</taxon>
    </lineage>
</organism>
<evidence type="ECO:0000256" key="3">
    <source>
        <dbReference type="SAM" id="MobiDB-lite"/>
    </source>
</evidence>
<feature type="domain" description="RRM" evidence="4">
    <location>
        <begin position="17"/>
        <end position="95"/>
    </location>
</feature>
<dbReference type="InterPro" id="IPR050374">
    <property type="entry name" value="RRT5_SRSF_SR"/>
</dbReference>
<feature type="region of interest" description="Disordered" evidence="3">
    <location>
        <begin position="398"/>
        <end position="457"/>
    </location>
</feature>
<feature type="compositionally biased region" description="Basic residues" evidence="3">
    <location>
        <begin position="439"/>
        <end position="451"/>
    </location>
</feature>
<dbReference type="InterPro" id="IPR000504">
    <property type="entry name" value="RRM_dom"/>
</dbReference>
<feature type="compositionally biased region" description="Gly residues" evidence="3">
    <location>
        <begin position="588"/>
        <end position="601"/>
    </location>
</feature>
<evidence type="ECO:0000313" key="6">
    <source>
        <dbReference type="Proteomes" id="UP001375240"/>
    </source>
</evidence>
<protein>
    <recommendedName>
        <fullName evidence="4">RRM domain-containing protein</fullName>
    </recommendedName>
</protein>
<comment type="caution">
    <text evidence="5">The sequence shown here is derived from an EMBL/GenBank/DDBJ whole genome shotgun (WGS) entry which is preliminary data.</text>
</comment>
<evidence type="ECO:0000256" key="1">
    <source>
        <dbReference type="ARBA" id="ARBA00022884"/>
    </source>
</evidence>
<dbReference type="PANTHER" id="PTHR23003">
    <property type="entry name" value="RNA RECOGNITION MOTIF RRM DOMAIN CONTAINING PROTEIN"/>
    <property type="match status" value="1"/>
</dbReference>
<dbReference type="Gene3D" id="3.30.70.330">
    <property type="match status" value="2"/>
</dbReference>
<feature type="compositionally biased region" description="Low complexity" evidence="3">
    <location>
        <begin position="290"/>
        <end position="307"/>
    </location>
</feature>
<feature type="region of interest" description="Disordered" evidence="3">
    <location>
        <begin position="588"/>
        <end position="652"/>
    </location>
</feature>
<sequence>MGNVLQRPAGALNSDEYIVLVGNIPWRGRWQDLKDLVREITPGVQRVEIYLTPDGRSRGFGYIIVRDRDEALKVVEHLDGLEWHGRALMAKLGNEANAVPILAQQPTQMSPSEGSPLPDYVPVPPLPTDYSSNANLSAYLNLAPSQLAAYNEWISIQAYYHYVALAHNTNIHIQEERLRSQKQSLIRQEEETVNSSGGLQPSQFVDTEVASAANSSPTRENEAMLEEYRRQAITAQRAAAFHSARHHALLQEELSRFQVNPPLGHPSSSSSSTPSSSSAYSRSRSRRGTPNQPSTNSSTSRSPSKVSSPPPPQQSFVSYYPLTHNQGSGFTNPSSTVQNYPSMAYPSQQTQPFSHPLTQGQGHLPLQPLQTSNMAPIFFNQGDLPLLPSFYPVQSPGNYQYSPPPISPSAGIPPHRHGSFGLQPVQSFHQPQQQQQQQHQHHHHHHHHHHQINQQASIDGHRYQASQVPAAIPPAPLVINNSAGVPVNLTHGAVQTENRGIFIGNLPYNTHWRDLRTFLSSAGNIIRCDVPRKPNNKGRGYATVLFASAEDANRACDMFNGTTFQGRQIRVRLDTYANTKSVEVGGGGGGGGAAGGSGGGAHHTVGSGSAGSASGGGGSGSGGNQSSFFTDGDVERDGVQEDQGCGRSSASV</sequence>
<reference evidence="5 6" key="1">
    <citation type="submission" date="2019-10" db="EMBL/GenBank/DDBJ databases">
        <authorList>
            <person name="Palmer J.M."/>
        </authorList>
    </citation>
    <scope>NUCLEOTIDE SEQUENCE [LARGE SCALE GENOMIC DNA]</scope>
    <source>
        <strain evidence="5 6">TWF696</strain>
    </source>
</reference>
<evidence type="ECO:0000256" key="2">
    <source>
        <dbReference type="PROSITE-ProRule" id="PRU00176"/>
    </source>
</evidence>
<keyword evidence="6" id="KW-1185">Reference proteome</keyword>
<keyword evidence="1 2" id="KW-0694">RNA-binding</keyword>
<feature type="compositionally biased region" description="Polar residues" evidence="3">
    <location>
        <begin position="323"/>
        <end position="337"/>
    </location>
</feature>
<dbReference type="InterPro" id="IPR012677">
    <property type="entry name" value="Nucleotide-bd_a/b_plait_sf"/>
</dbReference>
<accession>A0AAV9V6B9</accession>
<proteinExistence type="predicted"/>
<dbReference type="GO" id="GO:1990904">
    <property type="term" value="C:ribonucleoprotein complex"/>
    <property type="evidence" value="ECO:0007669"/>
    <property type="project" value="TreeGrafter"/>
</dbReference>
<dbReference type="PANTHER" id="PTHR23003:SF64">
    <property type="entry name" value="RRM DOMAIN-CONTAINING PROTEIN"/>
    <property type="match status" value="1"/>
</dbReference>
<name>A0AAV9V6B9_9PEZI</name>
<feature type="compositionally biased region" description="Polar residues" evidence="3">
    <location>
        <begin position="193"/>
        <end position="203"/>
    </location>
</feature>
<feature type="compositionally biased region" description="Low complexity" evidence="3">
    <location>
        <begin position="267"/>
        <end position="282"/>
    </location>
</feature>
<gene>
    <name evidence="5" type="ORF">TWF696_004433</name>
</gene>
<dbReference type="InterPro" id="IPR035979">
    <property type="entry name" value="RBD_domain_sf"/>
</dbReference>
<feature type="region of interest" description="Disordered" evidence="3">
    <location>
        <begin position="259"/>
        <end position="337"/>
    </location>
</feature>
<feature type="region of interest" description="Disordered" evidence="3">
    <location>
        <begin position="184"/>
        <end position="203"/>
    </location>
</feature>
<dbReference type="GO" id="GO:0003729">
    <property type="term" value="F:mRNA binding"/>
    <property type="evidence" value="ECO:0007669"/>
    <property type="project" value="TreeGrafter"/>
</dbReference>
<evidence type="ECO:0000259" key="4">
    <source>
        <dbReference type="PROSITE" id="PS50102"/>
    </source>
</evidence>
<dbReference type="CDD" id="cd00590">
    <property type="entry name" value="RRM_SF"/>
    <property type="match status" value="1"/>
</dbReference>
<dbReference type="SMART" id="SM00360">
    <property type="entry name" value="RRM"/>
    <property type="match status" value="2"/>
</dbReference>
<feature type="compositionally biased region" description="Gly residues" evidence="3">
    <location>
        <begin position="613"/>
        <end position="623"/>
    </location>
</feature>
<dbReference type="AlphaFoldDB" id="A0AAV9V6B9"/>
<feature type="domain" description="RRM" evidence="4">
    <location>
        <begin position="499"/>
        <end position="576"/>
    </location>
</feature>
<dbReference type="SUPFAM" id="SSF54928">
    <property type="entry name" value="RNA-binding domain, RBD"/>
    <property type="match status" value="2"/>
</dbReference>